<evidence type="ECO:0000313" key="2">
    <source>
        <dbReference type="EMBL" id="QXJ24940.1"/>
    </source>
</evidence>
<organism evidence="2 3">
    <name type="scientific">Actinomadura graeca</name>
    <dbReference type="NCBI Taxonomy" id="2750812"/>
    <lineage>
        <taxon>Bacteria</taxon>
        <taxon>Bacillati</taxon>
        <taxon>Actinomycetota</taxon>
        <taxon>Actinomycetes</taxon>
        <taxon>Streptosporangiales</taxon>
        <taxon>Thermomonosporaceae</taxon>
        <taxon>Actinomadura</taxon>
    </lineage>
</organism>
<dbReference type="RefSeq" id="WP_231330842.1">
    <property type="nucleotide sequence ID" value="NZ_CP059572.1"/>
</dbReference>
<evidence type="ECO:0000256" key="1">
    <source>
        <dbReference type="SAM" id="MobiDB-lite"/>
    </source>
</evidence>
<accession>A0ABX8R1G6</accession>
<feature type="region of interest" description="Disordered" evidence="1">
    <location>
        <begin position="25"/>
        <end position="72"/>
    </location>
</feature>
<dbReference type="Gene3D" id="2.30.30.40">
    <property type="entry name" value="SH3 Domains"/>
    <property type="match status" value="1"/>
</dbReference>
<proteinExistence type="predicted"/>
<keyword evidence="3" id="KW-1185">Reference proteome</keyword>
<evidence type="ECO:0000313" key="3">
    <source>
        <dbReference type="Proteomes" id="UP001049518"/>
    </source>
</evidence>
<name>A0ABX8R1G6_9ACTN</name>
<gene>
    <name evidence="2" type="ORF">AGRA3207_006359</name>
</gene>
<sequence length="165" mass="17917">MRAAGTLGTGLIAAVVTGTVLGAGVSAGASQPPPKPRHDEQNITQPAEPAEPTPEAEEEGEGPGALEVGQEGAQAALNRLLDQDEQRARWCRGTVVVRRLNVRSAPWVDHNKVGHLRKGDHVVTNWRSIKRSGGYLWVKLHNGNWIADYKIGNGSGKWYVRYHNC</sequence>
<evidence type="ECO:0008006" key="4">
    <source>
        <dbReference type="Google" id="ProtNLM"/>
    </source>
</evidence>
<protein>
    <recommendedName>
        <fullName evidence="4">SH3 domain-containing protein</fullName>
    </recommendedName>
</protein>
<dbReference type="Proteomes" id="UP001049518">
    <property type="component" value="Chromosome"/>
</dbReference>
<reference evidence="2" key="1">
    <citation type="submission" date="2020-07" db="EMBL/GenBank/DDBJ databases">
        <authorList>
            <person name="Tarantini F.S."/>
            <person name="Hong K.W."/>
            <person name="Chan K.G."/>
        </authorList>
    </citation>
    <scope>NUCLEOTIDE SEQUENCE</scope>
    <source>
        <strain evidence="2">32-07</strain>
    </source>
</reference>
<dbReference type="EMBL" id="CP059572">
    <property type="protein sequence ID" value="QXJ24940.1"/>
    <property type="molecule type" value="Genomic_DNA"/>
</dbReference>